<dbReference type="AlphaFoldDB" id="A6DN92"/>
<keyword evidence="1" id="KW-0472">Membrane</keyword>
<organism evidence="2 3">
    <name type="scientific">Lentisphaera araneosa HTCC2155</name>
    <dbReference type="NCBI Taxonomy" id="313628"/>
    <lineage>
        <taxon>Bacteria</taxon>
        <taxon>Pseudomonadati</taxon>
        <taxon>Lentisphaerota</taxon>
        <taxon>Lentisphaeria</taxon>
        <taxon>Lentisphaerales</taxon>
        <taxon>Lentisphaeraceae</taxon>
        <taxon>Lentisphaera</taxon>
    </lineage>
</organism>
<feature type="transmembrane region" description="Helical" evidence="1">
    <location>
        <begin position="63"/>
        <end position="88"/>
    </location>
</feature>
<keyword evidence="1" id="KW-0812">Transmembrane</keyword>
<gene>
    <name evidence="2" type="ORF">LNTAR_06329</name>
</gene>
<evidence type="ECO:0000256" key="1">
    <source>
        <dbReference type="SAM" id="Phobius"/>
    </source>
</evidence>
<keyword evidence="1" id="KW-1133">Transmembrane helix</keyword>
<evidence type="ECO:0000313" key="3">
    <source>
        <dbReference type="Proteomes" id="UP000004947"/>
    </source>
</evidence>
<comment type="caution">
    <text evidence="2">The sequence shown here is derived from an EMBL/GenBank/DDBJ whole genome shotgun (WGS) entry which is preliminary data.</text>
</comment>
<keyword evidence="3" id="KW-1185">Reference proteome</keyword>
<reference evidence="2 3" key="1">
    <citation type="journal article" date="2010" name="J. Bacteriol.">
        <title>Genome sequence of Lentisphaera araneosa HTCC2155T, the type species of the order Lentisphaerales in the phylum Lentisphaerae.</title>
        <authorList>
            <person name="Thrash J.C."/>
            <person name="Cho J.C."/>
            <person name="Vergin K.L."/>
            <person name="Morris R.M."/>
            <person name="Giovannoni S.J."/>
        </authorList>
    </citation>
    <scope>NUCLEOTIDE SEQUENCE [LARGE SCALE GENOMIC DNA]</scope>
    <source>
        <strain evidence="2 3">HTCC2155</strain>
    </source>
</reference>
<evidence type="ECO:0000313" key="2">
    <source>
        <dbReference type="EMBL" id="EDM26840.1"/>
    </source>
</evidence>
<sequence length="92" mass="10653">MNKIIIVLNSFILGCIPMIFLSENQIISIKQSVFHKSQLLACIISFFVGTYFIIKNKKQKSKFYYFVLTSNVLIGLWLLFITSVILIWTSIN</sequence>
<feature type="transmembrane region" description="Helical" evidence="1">
    <location>
        <begin position="7"/>
        <end position="27"/>
    </location>
</feature>
<accession>A6DN92</accession>
<proteinExistence type="predicted"/>
<protein>
    <submittedName>
        <fullName evidence="2">Uncharacterized protein</fullName>
    </submittedName>
</protein>
<dbReference type="PROSITE" id="PS51257">
    <property type="entry name" value="PROKAR_LIPOPROTEIN"/>
    <property type="match status" value="1"/>
</dbReference>
<feature type="transmembrane region" description="Helical" evidence="1">
    <location>
        <begin position="33"/>
        <end position="54"/>
    </location>
</feature>
<name>A6DN92_9BACT</name>
<dbReference type="Proteomes" id="UP000004947">
    <property type="component" value="Unassembled WGS sequence"/>
</dbReference>
<dbReference type="EMBL" id="ABCK01000013">
    <property type="protein sequence ID" value="EDM26840.1"/>
    <property type="molecule type" value="Genomic_DNA"/>
</dbReference>